<evidence type="ECO:0000256" key="1">
    <source>
        <dbReference type="ARBA" id="ARBA00001947"/>
    </source>
</evidence>
<evidence type="ECO:0000256" key="4">
    <source>
        <dbReference type="ARBA" id="ARBA00022833"/>
    </source>
</evidence>
<evidence type="ECO:0000259" key="5">
    <source>
        <dbReference type="SMART" id="SM00849"/>
    </source>
</evidence>
<proteinExistence type="predicted"/>
<dbReference type="AlphaFoldDB" id="A0A1Q5PY37"/>
<protein>
    <recommendedName>
        <fullName evidence="5">Metallo-beta-lactamase domain-containing protein</fullName>
    </recommendedName>
</protein>
<organism evidence="6 7">
    <name type="scientific">Buchananella hordeovulneris</name>
    <dbReference type="NCBI Taxonomy" id="52770"/>
    <lineage>
        <taxon>Bacteria</taxon>
        <taxon>Bacillati</taxon>
        <taxon>Actinomycetota</taxon>
        <taxon>Actinomycetes</taxon>
        <taxon>Actinomycetales</taxon>
        <taxon>Actinomycetaceae</taxon>
        <taxon>Buchananella</taxon>
    </lineage>
</organism>
<dbReference type="Gene3D" id="3.60.15.10">
    <property type="entry name" value="Ribonuclease Z/Hydroxyacylglutathione hydrolase-like"/>
    <property type="match status" value="1"/>
</dbReference>
<dbReference type="InterPro" id="IPR036866">
    <property type="entry name" value="RibonucZ/Hydroxyglut_hydro"/>
</dbReference>
<name>A0A1Q5PY37_9ACTO</name>
<sequence>MLLHRFVSPALAANTYVLAQAGQALICDPGAATAPQIAEFLAEHELQVAAVILTHGHPDHVWDAAAVAGDQPVYVPGPDLYRLDDPLGTAGLPAGANVFATEFGAWQRPQQVVAMGFEWFSGGVQLAGIPLVAVPAPGHTEGSTVLLSAGQCTLTGVEDAAGQPVTTAQQLALTGDVIFASSVGRTDLLGGDERTMLATLRTLQMVIDPATCLLPGHGPATTMDTEIATNAHLRYARRVG</sequence>
<dbReference type="STRING" id="52770.BSZ40_02985"/>
<dbReference type="SUPFAM" id="SSF56281">
    <property type="entry name" value="Metallo-hydrolase/oxidoreductase"/>
    <property type="match status" value="1"/>
</dbReference>
<keyword evidence="4" id="KW-0862">Zinc</keyword>
<gene>
    <name evidence="6" type="ORF">BSZ40_02985</name>
</gene>
<dbReference type="InterPro" id="IPR001279">
    <property type="entry name" value="Metallo-B-lactamas"/>
</dbReference>
<accession>A0A1Q5PY37</accession>
<dbReference type="Pfam" id="PF00753">
    <property type="entry name" value="Lactamase_B"/>
    <property type="match status" value="1"/>
</dbReference>
<dbReference type="FunCoup" id="A0A1Q5PY37">
    <property type="interactions" value="26"/>
</dbReference>
<dbReference type="InterPro" id="IPR051453">
    <property type="entry name" value="MBL_Glyoxalase_II"/>
</dbReference>
<dbReference type="PANTHER" id="PTHR46233">
    <property type="entry name" value="HYDROXYACYLGLUTATHIONE HYDROLASE GLOC"/>
    <property type="match status" value="1"/>
</dbReference>
<dbReference type="CDD" id="cd06262">
    <property type="entry name" value="metallo-hydrolase-like_MBL-fold"/>
    <property type="match status" value="1"/>
</dbReference>
<dbReference type="EMBL" id="MQVS01000002">
    <property type="protein sequence ID" value="OKL52447.1"/>
    <property type="molecule type" value="Genomic_DNA"/>
</dbReference>
<comment type="caution">
    <text evidence="6">The sequence shown here is derived from an EMBL/GenBank/DDBJ whole genome shotgun (WGS) entry which is preliminary data.</text>
</comment>
<keyword evidence="3" id="KW-0378">Hydrolase</keyword>
<dbReference type="OrthoDB" id="2971563at2"/>
<dbReference type="GO" id="GO:0016787">
    <property type="term" value="F:hydrolase activity"/>
    <property type="evidence" value="ECO:0007669"/>
    <property type="project" value="UniProtKB-KW"/>
</dbReference>
<dbReference type="GO" id="GO:0046872">
    <property type="term" value="F:metal ion binding"/>
    <property type="evidence" value="ECO:0007669"/>
    <property type="project" value="UniProtKB-KW"/>
</dbReference>
<dbReference type="PANTHER" id="PTHR46233:SF3">
    <property type="entry name" value="HYDROXYACYLGLUTATHIONE HYDROLASE GLOC"/>
    <property type="match status" value="1"/>
</dbReference>
<dbReference type="RefSeq" id="WP_073823155.1">
    <property type="nucleotide sequence ID" value="NZ_MQVS01000002.1"/>
</dbReference>
<dbReference type="Proteomes" id="UP000185612">
    <property type="component" value="Unassembled WGS sequence"/>
</dbReference>
<evidence type="ECO:0000256" key="2">
    <source>
        <dbReference type="ARBA" id="ARBA00022723"/>
    </source>
</evidence>
<feature type="domain" description="Metallo-beta-lactamase" evidence="5">
    <location>
        <begin position="12"/>
        <end position="217"/>
    </location>
</feature>
<evidence type="ECO:0000256" key="3">
    <source>
        <dbReference type="ARBA" id="ARBA00022801"/>
    </source>
</evidence>
<reference evidence="7" key="1">
    <citation type="submission" date="2016-12" db="EMBL/GenBank/DDBJ databases">
        <authorList>
            <person name="Meng X."/>
        </authorList>
    </citation>
    <scope>NUCLEOTIDE SEQUENCE [LARGE SCALE GENOMIC DNA]</scope>
    <source>
        <strain evidence="7">DSM 20732</strain>
    </source>
</reference>
<comment type="cofactor">
    <cofactor evidence="1">
        <name>Zn(2+)</name>
        <dbReference type="ChEBI" id="CHEBI:29105"/>
    </cofactor>
</comment>
<keyword evidence="7" id="KW-1185">Reference proteome</keyword>
<dbReference type="SMART" id="SM00849">
    <property type="entry name" value="Lactamase_B"/>
    <property type="match status" value="1"/>
</dbReference>
<keyword evidence="2" id="KW-0479">Metal-binding</keyword>
<dbReference type="InParanoid" id="A0A1Q5PY37"/>
<evidence type="ECO:0000313" key="6">
    <source>
        <dbReference type="EMBL" id="OKL52447.1"/>
    </source>
</evidence>
<evidence type="ECO:0000313" key="7">
    <source>
        <dbReference type="Proteomes" id="UP000185612"/>
    </source>
</evidence>